<dbReference type="Proteomes" id="UP000031675">
    <property type="component" value="Unassembled WGS sequence"/>
</dbReference>
<reference evidence="2" key="1">
    <citation type="journal article" date="2015" name="Chem. Biol.">
        <title>Structure, bioactivity, and resistance mechanism of streptomonomicin, an unusual lasso Peptide from an understudied halophilic actinomycete.</title>
        <authorList>
            <person name="Metelev M."/>
            <person name="Tietz J.I."/>
            <person name="Melby J.O."/>
            <person name="Blair P.M."/>
            <person name="Zhu L."/>
            <person name="Livnat I."/>
            <person name="Severinov K."/>
            <person name="Mitchell D.A."/>
        </authorList>
    </citation>
    <scope>NUCLEOTIDE SEQUENCE [LARGE SCALE GENOMIC DNA]</scope>
    <source>
        <strain evidence="2">YIM 90003</strain>
    </source>
</reference>
<dbReference type="EMBL" id="JROO01000002">
    <property type="protein sequence ID" value="KII00536.1"/>
    <property type="molecule type" value="Genomic_DNA"/>
</dbReference>
<keyword evidence="2" id="KW-1185">Reference proteome</keyword>
<dbReference type="STRING" id="183763.LP52_00690"/>
<sequence>MAISLPERAARRVPRGFGRSLEPGRERPVDRIARLAEDGGVFALRLPLYRSGDRGLGLR</sequence>
<evidence type="ECO:0000313" key="2">
    <source>
        <dbReference type="Proteomes" id="UP000031675"/>
    </source>
</evidence>
<gene>
    <name evidence="1" type="ORF">LP52_00690</name>
</gene>
<dbReference type="RefSeq" id="WP_040269803.1">
    <property type="nucleotide sequence ID" value="NZ_JROO01000002.1"/>
</dbReference>
<comment type="caution">
    <text evidence="1">The sequence shown here is derived from an EMBL/GenBank/DDBJ whole genome shotgun (WGS) entry which is preliminary data.</text>
</comment>
<proteinExistence type="predicted"/>
<protein>
    <submittedName>
        <fullName evidence="1">Uncharacterized protein</fullName>
    </submittedName>
</protein>
<accession>A0A0C2JNM5</accession>
<dbReference type="AlphaFoldDB" id="A0A0C2JNM5"/>
<name>A0A0C2JNM5_9ACTN</name>
<evidence type="ECO:0000313" key="1">
    <source>
        <dbReference type="EMBL" id="KII00536.1"/>
    </source>
</evidence>
<organism evidence="1 2">
    <name type="scientific">Streptomonospora alba</name>
    <dbReference type="NCBI Taxonomy" id="183763"/>
    <lineage>
        <taxon>Bacteria</taxon>
        <taxon>Bacillati</taxon>
        <taxon>Actinomycetota</taxon>
        <taxon>Actinomycetes</taxon>
        <taxon>Streptosporangiales</taxon>
        <taxon>Nocardiopsidaceae</taxon>
        <taxon>Streptomonospora</taxon>
    </lineage>
</organism>